<accession>A0A9N9L5F2</accession>
<gene>
    <name evidence="1" type="ORF">HYFRA_00013438</name>
</gene>
<organism evidence="1 2">
    <name type="scientific">Hymenoscyphus fraxineus</name>
    <dbReference type="NCBI Taxonomy" id="746836"/>
    <lineage>
        <taxon>Eukaryota</taxon>
        <taxon>Fungi</taxon>
        <taxon>Dikarya</taxon>
        <taxon>Ascomycota</taxon>
        <taxon>Pezizomycotina</taxon>
        <taxon>Leotiomycetes</taxon>
        <taxon>Helotiales</taxon>
        <taxon>Helotiaceae</taxon>
        <taxon>Hymenoscyphus</taxon>
    </lineage>
</organism>
<sequence>MFIPELTSHEPQLRTNRNRECIWGDHQTGVWKTFQVPEGEVIVGMIVTFGKGVGRLIGDNKYTRTKMWSLSALTVPLGIADGN</sequence>
<dbReference type="EMBL" id="CAJVRL010000102">
    <property type="protein sequence ID" value="CAG8960670.1"/>
    <property type="molecule type" value="Genomic_DNA"/>
</dbReference>
<dbReference type="Proteomes" id="UP000696280">
    <property type="component" value="Unassembled WGS sequence"/>
</dbReference>
<reference evidence="1" key="1">
    <citation type="submission" date="2021-07" db="EMBL/GenBank/DDBJ databases">
        <authorList>
            <person name="Durling M."/>
        </authorList>
    </citation>
    <scope>NUCLEOTIDE SEQUENCE</scope>
</reference>
<evidence type="ECO:0000313" key="1">
    <source>
        <dbReference type="EMBL" id="CAG8960670.1"/>
    </source>
</evidence>
<name>A0A9N9L5F2_9HELO</name>
<proteinExistence type="predicted"/>
<protein>
    <submittedName>
        <fullName evidence="1">Uncharacterized protein</fullName>
    </submittedName>
</protein>
<dbReference type="OrthoDB" id="9984533at2759"/>
<dbReference type="AlphaFoldDB" id="A0A9N9L5F2"/>
<evidence type="ECO:0000313" key="2">
    <source>
        <dbReference type="Proteomes" id="UP000696280"/>
    </source>
</evidence>
<comment type="caution">
    <text evidence="1">The sequence shown here is derived from an EMBL/GenBank/DDBJ whole genome shotgun (WGS) entry which is preliminary data.</text>
</comment>
<keyword evidence="2" id="KW-1185">Reference proteome</keyword>